<dbReference type="PANTHER" id="PTHR31435">
    <property type="entry name" value="PROTEIN NATD1"/>
    <property type="match status" value="1"/>
</dbReference>
<dbReference type="PROSITE" id="PS51186">
    <property type="entry name" value="GNAT"/>
    <property type="match status" value="1"/>
</dbReference>
<gene>
    <name evidence="3" type="ORF">FD02_GL000280</name>
</gene>
<evidence type="ECO:0000313" key="4">
    <source>
        <dbReference type="Proteomes" id="UP000051804"/>
    </source>
</evidence>
<evidence type="ECO:0000259" key="1">
    <source>
        <dbReference type="PROSITE" id="PS51186"/>
    </source>
</evidence>
<dbReference type="Pfam" id="PF14542">
    <property type="entry name" value="Acetyltransf_CG"/>
    <property type="match status" value="1"/>
</dbReference>
<dbReference type="PANTHER" id="PTHR31435:SF10">
    <property type="entry name" value="BSR4717 PROTEIN"/>
    <property type="match status" value="1"/>
</dbReference>
<dbReference type="PATRIC" id="fig|1291734.4.peg.289"/>
<dbReference type="InterPro" id="IPR000182">
    <property type="entry name" value="GNAT_dom"/>
</dbReference>
<keyword evidence="4" id="KW-1185">Reference proteome</keyword>
<dbReference type="Proteomes" id="UP000051804">
    <property type="component" value="Unassembled WGS sequence"/>
</dbReference>
<dbReference type="SUPFAM" id="SSF55729">
    <property type="entry name" value="Acyl-CoA N-acyltransferases (Nat)"/>
    <property type="match status" value="1"/>
</dbReference>
<feature type="domain" description="N-acetyltransferase" evidence="2">
    <location>
        <begin position="2"/>
        <end position="91"/>
    </location>
</feature>
<name>A0A0R1JW92_9LACO</name>
<dbReference type="InterPro" id="IPR045057">
    <property type="entry name" value="Gcn5-rel_NAT"/>
</dbReference>
<evidence type="ECO:0000259" key="2">
    <source>
        <dbReference type="PROSITE" id="PS51729"/>
    </source>
</evidence>
<dbReference type="Gene3D" id="3.40.630.30">
    <property type="match status" value="1"/>
</dbReference>
<dbReference type="InterPro" id="IPR031165">
    <property type="entry name" value="GNAT_YJDJ"/>
</dbReference>
<dbReference type="PROSITE" id="PS51729">
    <property type="entry name" value="GNAT_YJDJ"/>
    <property type="match status" value="1"/>
</dbReference>
<dbReference type="AlphaFoldDB" id="A0A0R1JW92"/>
<dbReference type="OrthoDB" id="9793389at2"/>
<dbReference type="GO" id="GO:0016747">
    <property type="term" value="F:acyltransferase activity, transferring groups other than amino-acyl groups"/>
    <property type="evidence" value="ECO:0007669"/>
    <property type="project" value="InterPro"/>
</dbReference>
<dbReference type="InterPro" id="IPR016181">
    <property type="entry name" value="Acyl_CoA_acyltransferase"/>
</dbReference>
<dbReference type="EMBL" id="AZDJ01000030">
    <property type="protein sequence ID" value="KRK71095.1"/>
    <property type="molecule type" value="Genomic_DNA"/>
</dbReference>
<sequence length="96" mass="10541">MEFQHAPGRYFLEDDAGTLIAEVTYQPIDDGQNVVIDHTFVDPSLRGQGVAGQLVAAVVNEARATGKKIEPLCTFARHEFDTKPEYAGVLRPVPED</sequence>
<dbReference type="STRING" id="1291734.FD02_GL000280"/>
<proteinExistence type="predicted"/>
<accession>A0A0R1JW92</accession>
<dbReference type="CDD" id="cd04301">
    <property type="entry name" value="NAT_SF"/>
    <property type="match status" value="1"/>
</dbReference>
<dbReference type="RefSeq" id="WP_054723746.1">
    <property type="nucleotide sequence ID" value="NZ_AZDJ01000030.1"/>
</dbReference>
<feature type="domain" description="N-acetyltransferase" evidence="1">
    <location>
        <begin position="1"/>
        <end position="96"/>
    </location>
</feature>
<evidence type="ECO:0000313" key="3">
    <source>
        <dbReference type="EMBL" id="KRK71095.1"/>
    </source>
</evidence>
<comment type="caution">
    <text evidence="3">The sequence shown here is derived from an EMBL/GenBank/DDBJ whole genome shotgun (WGS) entry which is preliminary data.</text>
</comment>
<organism evidence="3 4">
    <name type="scientific">Lacticaseibacillus nasuensis JCM 17158</name>
    <dbReference type="NCBI Taxonomy" id="1291734"/>
    <lineage>
        <taxon>Bacteria</taxon>
        <taxon>Bacillati</taxon>
        <taxon>Bacillota</taxon>
        <taxon>Bacilli</taxon>
        <taxon>Lactobacillales</taxon>
        <taxon>Lactobacillaceae</taxon>
        <taxon>Lacticaseibacillus</taxon>
    </lineage>
</organism>
<reference evidence="3 4" key="1">
    <citation type="journal article" date="2015" name="Genome Announc.">
        <title>Expanding the biotechnology potential of lactobacilli through comparative genomics of 213 strains and associated genera.</title>
        <authorList>
            <person name="Sun Z."/>
            <person name="Harris H.M."/>
            <person name="McCann A."/>
            <person name="Guo C."/>
            <person name="Argimon S."/>
            <person name="Zhang W."/>
            <person name="Yang X."/>
            <person name="Jeffery I.B."/>
            <person name="Cooney J.C."/>
            <person name="Kagawa T.F."/>
            <person name="Liu W."/>
            <person name="Song Y."/>
            <person name="Salvetti E."/>
            <person name="Wrobel A."/>
            <person name="Rasinkangas P."/>
            <person name="Parkhill J."/>
            <person name="Rea M.C."/>
            <person name="O'Sullivan O."/>
            <person name="Ritari J."/>
            <person name="Douillard F.P."/>
            <person name="Paul Ross R."/>
            <person name="Yang R."/>
            <person name="Briner A.E."/>
            <person name="Felis G.E."/>
            <person name="de Vos W.M."/>
            <person name="Barrangou R."/>
            <person name="Klaenhammer T.R."/>
            <person name="Caufield P.W."/>
            <person name="Cui Y."/>
            <person name="Zhang H."/>
            <person name="O'Toole P.W."/>
        </authorList>
    </citation>
    <scope>NUCLEOTIDE SEQUENCE [LARGE SCALE GENOMIC DNA]</scope>
    <source>
        <strain evidence="3 4">JCM 17158</strain>
    </source>
</reference>
<protein>
    <submittedName>
        <fullName evidence="3">Uncharacterized protein</fullName>
    </submittedName>
</protein>